<evidence type="ECO:0000256" key="1">
    <source>
        <dbReference type="SAM" id="MobiDB-lite"/>
    </source>
</evidence>
<feature type="compositionally biased region" description="Low complexity" evidence="1">
    <location>
        <begin position="8"/>
        <end position="31"/>
    </location>
</feature>
<dbReference type="EMBL" id="CAUYUJ010017933">
    <property type="protein sequence ID" value="CAK0879243.1"/>
    <property type="molecule type" value="Genomic_DNA"/>
</dbReference>
<feature type="region of interest" description="Disordered" evidence="1">
    <location>
        <begin position="248"/>
        <end position="278"/>
    </location>
</feature>
<accession>A0ABN9W3D2</accession>
<feature type="region of interest" description="Disordered" evidence="1">
    <location>
        <begin position="1"/>
        <end position="61"/>
    </location>
</feature>
<comment type="caution">
    <text evidence="2">The sequence shown here is derived from an EMBL/GenBank/DDBJ whole genome shotgun (WGS) entry which is preliminary data.</text>
</comment>
<feature type="compositionally biased region" description="Basic and acidic residues" evidence="1">
    <location>
        <begin position="268"/>
        <end position="278"/>
    </location>
</feature>
<keyword evidence="3" id="KW-1185">Reference proteome</keyword>
<dbReference type="Proteomes" id="UP001189429">
    <property type="component" value="Unassembled WGS sequence"/>
</dbReference>
<organism evidence="2 3">
    <name type="scientific">Prorocentrum cordatum</name>
    <dbReference type="NCBI Taxonomy" id="2364126"/>
    <lineage>
        <taxon>Eukaryota</taxon>
        <taxon>Sar</taxon>
        <taxon>Alveolata</taxon>
        <taxon>Dinophyceae</taxon>
        <taxon>Prorocentrales</taxon>
        <taxon>Prorocentraceae</taxon>
        <taxon>Prorocentrum</taxon>
    </lineage>
</organism>
<protein>
    <submittedName>
        <fullName evidence="2">Uncharacterized protein</fullName>
    </submittedName>
</protein>
<reference evidence="2" key="1">
    <citation type="submission" date="2023-10" db="EMBL/GenBank/DDBJ databases">
        <authorList>
            <person name="Chen Y."/>
            <person name="Shah S."/>
            <person name="Dougan E. K."/>
            <person name="Thang M."/>
            <person name="Chan C."/>
        </authorList>
    </citation>
    <scope>NUCLEOTIDE SEQUENCE [LARGE SCALE GENOMIC DNA]</scope>
</reference>
<proteinExistence type="predicted"/>
<name>A0ABN9W3D2_9DINO</name>
<gene>
    <name evidence="2" type="ORF">PCOR1329_LOCUS62718</name>
</gene>
<evidence type="ECO:0000313" key="3">
    <source>
        <dbReference type="Proteomes" id="UP001189429"/>
    </source>
</evidence>
<sequence length="278" mass="28629">MGADTATPRCCRSSRASASAPAGPAAQRGSAPRPPRSTGRSCTRSALRRWSSGGSPWPPRPPRCCRGSALVPLDRLRGDVALHAAAEGTDVARAGPRQLRAARRGPRLGPSLAGLCSHRVVQAEIGLCGAVAPPRLRVLGSLVVGPTEWNVETPCSAPAFALQAEEECAKGPDVKKKLSVVDPVCAELALGRWLSPDPHPQAAAFVNVLEAGWRLAGFGTATGTKEMYGTEDVSVEQLEHVRDGVEDVSAAAADADGDPLGGAAVGEADVKEQETGGG</sequence>
<evidence type="ECO:0000313" key="2">
    <source>
        <dbReference type="EMBL" id="CAK0879243.1"/>
    </source>
</evidence>